<dbReference type="EMBL" id="JBBPBN010000971">
    <property type="protein sequence ID" value="KAK8480902.1"/>
    <property type="molecule type" value="Genomic_DNA"/>
</dbReference>
<dbReference type="PANTHER" id="PTHR11850">
    <property type="entry name" value="HOMEOBOX PROTEIN TRANSCRIPTION FACTORS"/>
    <property type="match status" value="1"/>
</dbReference>
<gene>
    <name evidence="1" type="ORF">V6N11_033058</name>
</gene>
<dbReference type="Pfam" id="PF07526">
    <property type="entry name" value="POX"/>
    <property type="match status" value="1"/>
</dbReference>
<dbReference type="PROSITE" id="PS50071">
    <property type="entry name" value="HOMEOBOX_2"/>
    <property type="match status" value="1"/>
</dbReference>
<dbReference type="SMART" id="SM00389">
    <property type="entry name" value="HOX"/>
    <property type="match status" value="1"/>
</dbReference>
<sequence>MATYFHGSTEFQGGIAMSDGMQTLYLMNPNYVSYSDTHQPVTTASMFFLNPAGNPTSLPHAPPSNHNQFLGLPLPSPTHPIGPSSLDDPSRPSPIVSGVCHNLWGSSIDQQNSQLGLGSSSNPPLVSVASTADTLGSPQDIASQLGLRRSGVSPRQGLSLSLSSQQVPYKSSNIETVIRGQPEVPTTSLAADDLKIPGSSPSTVSAVSNGVTGVQSIVFGSKYLTAAQELLDEVVNVGQGLKTDPSEGTKEKIKVNKESKDDVTGREGSSAGENGDKPGPELTTVQRQELQMKKAKLVSMLDEVEQRYRQYHHQMQAVIVSFEQAAGFGAAKAYTALALQTISKQFRCLKDAISGQIKATSKSLGEEDCLGAKIEGSRLRYVDHQLRQQRALQQLGMIQHNNAWRPQRGLPERAVCVLRAWLFEHFLHPYPKDSDKHMLAKQTGLTRSQVSNWFINARVRLWKPMVEEMYMEEMKEQQERTNGSEEIITANKSDQQKELGTSSSAQTMAQSKPKSINQNNNTSFADQFSNSTISTSPMTGSLVQQASFNPVWPSGLDGAAQTSPKRPRNDLRYLSGSDYGSIREMGRFDAEQQQLPPGFNGNGGVSLTLGLPHCENRQNFVSNHNMNQLGRRLELGGSESDVYGINTQQPASHPSDIEMQNRKRFPAPLLPDFVV</sequence>
<dbReference type="InterPro" id="IPR008422">
    <property type="entry name" value="KN_HD"/>
</dbReference>
<dbReference type="InterPro" id="IPR050224">
    <property type="entry name" value="TALE_homeobox"/>
</dbReference>
<dbReference type="InterPro" id="IPR006563">
    <property type="entry name" value="POX_dom"/>
</dbReference>
<accession>A0ABR1ZKE0</accession>
<dbReference type="Pfam" id="PF05920">
    <property type="entry name" value="Homeobox_KN"/>
    <property type="match status" value="1"/>
</dbReference>
<dbReference type="Gene3D" id="1.10.10.60">
    <property type="entry name" value="Homeodomain-like"/>
    <property type="match status" value="1"/>
</dbReference>
<dbReference type="InterPro" id="IPR001356">
    <property type="entry name" value="HD"/>
</dbReference>
<dbReference type="SMART" id="SM00574">
    <property type="entry name" value="POX"/>
    <property type="match status" value="1"/>
</dbReference>
<name>A0ABR1ZKE0_9ROSI</name>
<reference evidence="1 2" key="1">
    <citation type="journal article" date="2024" name="G3 (Bethesda)">
        <title>Genome assembly of Hibiscus sabdariffa L. provides insights into metabolisms of medicinal natural products.</title>
        <authorList>
            <person name="Kim T."/>
        </authorList>
    </citation>
    <scope>NUCLEOTIDE SEQUENCE [LARGE SCALE GENOMIC DNA]</scope>
    <source>
        <strain evidence="1">TK-2024</strain>
        <tissue evidence="1">Old leaves</tissue>
    </source>
</reference>
<evidence type="ECO:0000313" key="1">
    <source>
        <dbReference type="EMBL" id="KAK8480902.1"/>
    </source>
</evidence>
<dbReference type="CDD" id="cd00086">
    <property type="entry name" value="homeodomain"/>
    <property type="match status" value="1"/>
</dbReference>
<comment type="caution">
    <text evidence="1">The sequence shown here is derived from an EMBL/GenBank/DDBJ whole genome shotgun (WGS) entry which is preliminary data.</text>
</comment>
<dbReference type="InterPro" id="IPR009057">
    <property type="entry name" value="Homeodomain-like_sf"/>
</dbReference>
<protein>
    <submittedName>
        <fullName evidence="1">Uncharacterized protein</fullName>
    </submittedName>
</protein>
<dbReference type="Proteomes" id="UP001396334">
    <property type="component" value="Unassembled WGS sequence"/>
</dbReference>
<keyword evidence="2" id="KW-1185">Reference proteome</keyword>
<evidence type="ECO:0000313" key="2">
    <source>
        <dbReference type="Proteomes" id="UP001396334"/>
    </source>
</evidence>
<organism evidence="1 2">
    <name type="scientific">Hibiscus sabdariffa</name>
    <name type="common">roselle</name>
    <dbReference type="NCBI Taxonomy" id="183260"/>
    <lineage>
        <taxon>Eukaryota</taxon>
        <taxon>Viridiplantae</taxon>
        <taxon>Streptophyta</taxon>
        <taxon>Embryophyta</taxon>
        <taxon>Tracheophyta</taxon>
        <taxon>Spermatophyta</taxon>
        <taxon>Magnoliopsida</taxon>
        <taxon>eudicotyledons</taxon>
        <taxon>Gunneridae</taxon>
        <taxon>Pentapetalae</taxon>
        <taxon>rosids</taxon>
        <taxon>malvids</taxon>
        <taxon>Malvales</taxon>
        <taxon>Malvaceae</taxon>
        <taxon>Malvoideae</taxon>
        <taxon>Hibiscus</taxon>
    </lineage>
</organism>
<proteinExistence type="predicted"/>
<dbReference type="SUPFAM" id="SSF46689">
    <property type="entry name" value="Homeodomain-like"/>
    <property type="match status" value="1"/>
</dbReference>